<reference evidence="3 4" key="1">
    <citation type="submission" date="2020-03" db="EMBL/GenBank/DDBJ databases">
        <authorList>
            <person name="Kim M.K."/>
        </authorList>
    </citation>
    <scope>NUCLEOTIDE SEQUENCE [LARGE SCALE GENOMIC DNA]</scope>
    <source>
        <strain evidence="3 4">BT328</strain>
    </source>
</reference>
<dbReference type="EMBL" id="CP050063">
    <property type="protein sequence ID" value="QIP13852.1"/>
    <property type="molecule type" value="Genomic_DNA"/>
</dbReference>
<gene>
    <name evidence="3" type="ORF">G8759_15150</name>
</gene>
<sequence length="61" mass="6827">MNDQTSVYTDFKQIYPLSIKFWIVILLIYLPYNQVMAQVSPSGKPVSYPLPGGKVLPPGRG</sequence>
<keyword evidence="2" id="KW-0812">Transmembrane</keyword>
<name>A0A6G9AMY1_9BACT</name>
<protein>
    <submittedName>
        <fullName evidence="3">Uncharacterized protein</fullName>
    </submittedName>
</protein>
<dbReference type="KEGG" id="spib:G8759_15150"/>
<dbReference type="RefSeq" id="WP_167209324.1">
    <property type="nucleotide sequence ID" value="NZ_CP050063.1"/>
</dbReference>
<keyword evidence="4" id="KW-1185">Reference proteome</keyword>
<organism evidence="3 4">
    <name type="scientific">Spirosoma aureum</name>
    <dbReference type="NCBI Taxonomy" id="2692134"/>
    <lineage>
        <taxon>Bacteria</taxon>
        <taxon>Pseudomonadati</taxon>
        <taxon>Bacteroidota</taxon>
        <taxon>Cytophagia</taxon>
        <taxon>Cytophagales</taxon>
        <taxon>Cytophagaceae</taxon>
        <taxon>Spirosoma</taxon>
    </lineage>
</organism>
<proteinExistence type="predicted"/>
<dbReference type="AlphaFoldDB" id="A0A6G9AMY1"/>
<accession>A0A6G9AMY1</accession>
<evidence type="ECO:0000256" key="1">
    <source>
        <dbReference type="SAM" id="MobiDB-lite"/>
    </source>
</evidence>
<evidence type="ECO:0000256" key="2">
    <source>
        <dbReference type="SAM" id="Phobius"/>
    </source>
</evidence>
<evidence type="ECO:0000313" key="4">
    <source>
        <dbReference type="Proteomes" id="UP000501802"/>
    </source>
</evidence>
<keyword evidence="2" id="KW-0472">Membrane</keyword>
<dbReference type="Proteomes" id="UP000501802">
    <property type="component" value="Chromosome"/>
</dbReference>
<evidence type="ECO:0000313" key="3">
    <source>
        <dbReference type="EMBL" id="QIP13852.1"/>
    </source>
</evidence>
<feature type="region of interest" description="Disordered" evidence="1">
    <location>
        <begin position="41"/>
        <end position="61"/>
    </location>
</feature>
<feature type="transmembrane region" description="Helical" evidence="2">
    <location>
        <begin position="14"/>
        <end position="32"/>
    </location>
</feature>
<keyword evidence="2" id="KW-1133">Transmembrane helix</keyword>